<gene>
    <name evidence="1" type="ORF">S01H1_48020</name>
</gene>
<sequence length="31" mass="3737">PIQEYSQGYIPRIQEKLIKVYGLQYNIKKLL</sequence>
<protein>
    <submittedName>
        <fullName evidence="1">Uncharacterized protein</fullName>
    </submittedName>
</protein>
<reference evidence="1" key="1">
    <citation type="journal article" date="2014" name="Front. Microbiol.">
        <title>High frequency of phylogenetically diverse reductive dehalogenase-homologous genes in deep subseafloor sedimentary metagenomes.</title>
        <authorList>
            <person name="Kawai M."/>
            <person name="Futagami T."/>
            <person name="Toyoda A."/>
            <person name="Takaki Y."/>
            <person name="Nishi S."/>
            <person name="Hori S."/>
            <person name="Arai W."/>
            <person name="Tsubouchi T."/>
            <person name="Morono Y."/>
            <person name="Uchiyama I."/>
            <person name="Ito T."/>
            <person name="Fujiyama A."/>
            <person name="Inagaki F."/>
            <person name="Takami H."/>
        </authorList>
    </citation>
    <scope>NUCLEOTIDE SEQUENCE</scope>
    <source>
        <strain evidence="1">Expedition CK06-06</strain>
    </source>
</reference>
<dbReference type="EMBL" id="BARS01030819">
    <property type="protein sequence ID" value="GAG26065.1"/>
    <property type="molecule type" value="Genomic_DNA"/>
</dbReference>
<feature type="non-terminal residue" evidence="1">
    <location>
        <position position="1"/>
    </location>
</feature>
<organism evidence="1">
    <name type="scientific">marine sediment metagenome</name>
    <dbReference type="NCBI Taxonomy" id="412755"/>
    <lineage>
        <taxon>unclassified sequences</taxon>
        <taxon>metagenomes</taxon>
        <taxon>ecological metagenomes</taxon>
    </lineage>
</organism>
<evidence type="ECO:0000313" key="1">
    <source>
        <dbReference type="EMBL" id="GAG26065.1"/>
    </source>
</evidence>
<name>X0W690_9ZZZZ</name>
<comment type="caution">
    <text evidence="1">The sequence shown here is derived from an EMBL/GenBank/DDBJ whole genome shotgun (WGS) entry which is preliminary data.</text>
</comment>
<proteinExistence type="predicted"/>
<accession>X0W690</accession>
<dbReference type="AlphaFoldDB" id="X0W690"/>